<evidence type="ECO:0000256" key="1">
    <source>
        <dbReference type="SAM" id="MobiDB-lite"/>
    </source>
</evidence>
<evidence type="ECO:0000313" key="4">
    <source>
        <dbReference type="Proteomes" id="UP001596200"/>
    </source>
</evidence>
<reference evidence="4" key="1">
    <citation type="journal article" date="2019" name="Int. J. Syst. Evol. Microbiol.">
        <title>The Global Catalogue of Microorganisms (GCM) 10K type strain sequencing project: providing services to taxonomists for standard genome sequencing and annotation.</title>
        <authorList>
            <consortium name="The Broad Institute Genomics Platform"/>
            <consortium name="The Broad Institute Genome Sequencing Center for Infectious Disease"/>
            <person name="Wu L."/>
            <person name="Ma J."/>
        </authorList>
    </citation>
    <scope>NUCLEOTIDE SEQUENCE [LARGE SCALE GENOMIC DNA]</scope>
    <source>
        <strain evidence="4">JCM 4147</strain>
    </source>
</reference>
<feature type="compositionally biased region" description="Basic and acidic residues" evidence="1">
    <location>
        <begin position="1"/>
        <end position="26"/>
    </location>
</feature>
<evidence type="ECO:0000256" key="2">
    <source>
        <dbReference type="SAM" id="Phobius"/>
    </source>
</evidence>
<keyword evidence="2" id="KW-0812">Transmembrane</keyword>
<sequence length="446" mass="48315">MTKRGSDDRKGKARRLARERGIRVSEAHGLLLQARNRDDPPPRDAPAGDLAVAGEEGHRLRVLGVRTGPGRLRAMQRNMIWAVGALTVVAAVLWLCWVVGPLKAGLVLGGVSTPALAAAHIRHARRRAGAERAGAGDPPERWSHLIPGVAELSTPAEITACMERAHFATVWDAARTWAGGLVMWHVTVYPRAWTARAYDAATYGAWAGDLIAAAIVDSAREDGLGTGDGSALLGLGLNRPASRLADLRTALAPLTRHPDTPAQYAETAQYLSALAAGDADQQAAALYTAGIARQVLAAHCDEGTVLGDRIPALAQREATRTMWHHRPNHGPYRGARPLADQREHVDLLAAALLHHRQAGSTGPARQERAYRLHRAVLDDRVALLWPGSPPGELAALADQSARRLLEWDRTQPGTSQGDCQQPRWYDHPRDYVRHVYRQDTVVDAEA</sequence>
<accession>A0ABW1GK23</accession>
<dbReference type="EMBL" id="JBHSPU010000013">
    <property type="protein sequence ID" value="MFC5914423.1"/>
    <property type="molecule type" value="Genomic_DNA"/>
</dbReference>
<gene>
    <name evidence="3" type="ORF">ACFP1B_13420</name>
</gene>
<dbReference type="RefSeq" id="WP_344514881.1">
    <property type="nucleotide sequence ID" value="NZ_BAAATU010000031.1"/>
</dbReference>
<name>A0ABW1GK23_9ACTN</name>
<feature type="transmembrane region" description="Helical" evidence="2">
    <location>
        <begin position="79"/>
        <end position="100"/>
    </location>
</feature>
<evidence type="ECO:0000313" key="3">
    <source>
        <dbReference type="EMBL" id="MFC5914423.1"/>
    </source>
</evidence>
<dbReference type="Proteomes" id="UP001596200">
    <property type="component" value="Unassembled WGS sequence"/>
</dbReference>
<keyword evidence="2" id="KW-0472">Membrane</keyword>
<keyword evidence="4" id="KW-1185">Reference proteome</keyword>
<feature type="region of interest" description="Disordered" evidence="1">
    <location>
        <begin position="1"/>
        <end position="49"/>
    </location>
</feature>
<protein>
    <recommendedName>
        <fullName evidence="5">DUF2786 domain-containing protein</fullName>
    </recommendedName>
</protein>
<evidence type="ECO:0008006" key="5">
    <source>
        <dbReference type="Google" id="ProtNLM"/>
    </source>
</evidence>
<keyword evidence="2" id="KW-1133">Transmembrane helix</keyword>
<proteinExistence type="predicted"/>
<comment type="caution">
    <text evidence="3">The sequence shown here is derived from an EMBL/GenBank/DDBJ whole genome shotgun (WGS) entry which is preliminary data.</text>
</comment>
<organism evidence="3 4">
    <name type="scientific">Streptomyces pulveraceus</name>
    <dbReference type="NCBI Taxonomy" id="68258"/>
    <lineage>
        <taxon>Bacteria</taxon>
        <taxon>Bacillati</taxon>
        <taxon>Actinomycetota</taxon>
        <taxon>Actinomycetes</taxon>
        <taxon>Kitasatosporales</taxon>
        <taxon>Streptomycetaceae</taxon>
        <taxon>Streptomyces</taxon>
    </lineage>
</organism>